<dbReference type="AlphaFoldDB" id="A0A9X2YPR4"/>
<protein>
    <recommendedName>
        <fullName evidence="3">Pyridoxamine 5'-phosphate oxidase putative domain-containing protein</fullName>
    </recommendedName>
</protein>
<reference evidence="1" key="1">
    <citation type="submission" date="2020-07" db="EMBL/GenBank/DDBJ databases">
        <authorList>
            <person name="Pettersson B.M.F."/>
            <person name="Behra P.R.K."/>
            <person name="Ramesh M."/>
            <person name="Das S."/>
            <person name="Dasgupta S."/>
            <person name="Kirsebom L.A."/>
        </authorList>
    </citation>
    <scope>NUCLEOTIDE SEQUENCE</scope>
    <source>
        <strain evidence="1">DSM 44615</strain>
    </source>
</reference>
<name>A0A9X2YPR4_9MYCO</name>
<comment type="caution">
    <text evidence="1">The sequence shown here is derived from an EMBL/GenBank/DDBJ whole genome shotgun (WGS) entry which is preliminary data.</text>
</comment>
<organism evidence="1 2">
    <name type="scientific">[Mycobacterium] manitobense</name>
    <dbReference type="NCBI Taxonomy" id="190147"/>
    <lineage>
        <taxon>Bacteria</taxon>
        <taxon>Bacillati</taxon>
        <taxon>Actinomycetota</taxon>
        <taxon>Actinomycetes</taxon>
        <taxon>Mycobacteriales</taxon>
        <taxon>Mycobacteriaceae</taxon>
        <taxon>Mycolicibacterium</taxon>
    </lineage>
</organism>
<sequence>MDRQSEAAATLPPPVAALIDGTGLGAKVGQTISILTVGDDGWPRLSLLSVGEVLSTSGADIRLALHAHSGSTAALTASGRAMLHVVCDATVYKIRVQVRRVDPDPAPGAGGDVDLAFFAGEVCRVDEDRVAYAELTSGITYRLDDAGAVVERWTRQVDRLKVLA</sequence>
<evidence type="ECO:0000313" key="1">
    <source>
        <dbReference type="EMBL" id="MCV7171868.1"/>
    </source>
</evidence>
<dbReference type="Proteomes" id="UP001140293">
    <property type="component" value="Unassembled WGS sequence"/>
</dbReference>
<gene>
    <name evidence="1" type="ORF">H7I41_18295</name>
</gene>
<accession>A0A9X2YPR4</accession>
<dbReference type="EMBL" id="JACKSJ010000148">
    <property type="protein sequence ID" value="MCV7171868.1"/>
    <property type="molecule type" value="Genomic_DNA"/>
</dbReference>
<dbReference type="Gene3D" id="2.30.110.10">
    <property type="entry name" value="Electron Transport, Fmn-binding Protein, Chain A"/>
    <property type="match status" value="1"/>
</dbReference>
<evidence type="ECO:0000313" key="2">
    <source>
        <dbReference type="Proteomes" id="UP001140293"/>
    </source>
</evidence>
<reference evidence="1" key="2">
    <citation type="journal article" date="2022" name="BMC Genomics">
        <title>Comparative genome analysis of mycobacteria focusing on tRNA and non-coding RNA.</title>
        <authorList>
            <person name="Behra P.R.K."/>
            <person name="Pettersson B.M.F."/>
            <person name="Ramesh M."/>
            <person name="Das S."/>
            <person name="Dasgupta S."/>
            <person name="Kirsebom L.A."/>
        </authorList>
    </citation>
    <scope>NUCLEOTIDE SEQUENCE</scope>
    <source>
        <strain evidence="1">DSM 44615</strain>
    </source>
</reference>
<proteinExistence type="predicted"/>
<keyword evidence="2" id="KW-1185">Reference proteome</keyword>
<evidence type="ECO:0008006" key="3">
    <source>
        <dbReference type="Google" id="ProtNLM"/>
    </source>
</evidence>
<dbReference type="RefSeq" id="WP_264014043.1">
    <property type="nucleotide sequence ID" value="NZ_JACKSJ010000148.1"/>
</dbReference>
<dbReference type="InterPro" id="IPR012349">
    <property type="entry name" value="Split_barrel_FMN-bd"/>
</dbReference>